<feature type="domain" description="NAD-dependent epimerase/dehydratase" evidence="3">
    <location>
        <begin position="10"/>
        <end position="271"/>
    </location>
</feature>
<evidence type="ECO:0000256" key="1">
    <source>
        <dbReference type="ARBA" id="ARBA00023002"/>
    </source>
</evidence>
<evidence type="ECO:0000259" key="3">
    <source>
        <dbReference type="Pfam" id="PF01370"/>
    </source>
</evidence>
<dbReference type="Proteomes" id="UP000297245">
    <property type="component" value="Unassembled WGS sequence"/>
</dbReference>
<name>A0A4S8LVZ4_DENBC</name>
<dbReference type="PROSITE" id="PS00092">
    <property type="entry name" value="N6_MTASE"/>
    <property type="match status" value="1"/>
</dbReference>
<organism evidence="4 5">
    <name type="scientific">Dendrothele bispora (strain CBS 962.96)</name>
    <dbReference type="NCBI Taxonomy" id="1314807"/>
    <lineage>
        <taxon>Eukaryota</taxon>
        <taxon>Fungi</taxon>
        <taxon>Dikarya</taxon>
        <taxon>Basidiomycota</taxon>
        <taxon>Agaricomycotina</taxon>
        <taxon>Agaricomycetes</taxon>
        <taxon>Agaricomycetidae</taxon>
        <taxon>Agaricales</taxon>
        <taxon>Agaricales incertae sedis</taxon>
        <taxon>Dendrothele</taxon>
    </lineage>
</organism>
<dbReference type="Gene3D" id="3.40.50.720">
    <property type="entry name" value="NAD(P)-binding Rossmann-like Domain"/>
    <property type="match status" value="1"/>
</dbReference>
<keyword evidence="1" id="KW-0560">Oxidoreductase</keyword>
<reference evidence="4 5" key="1">
    <citation type="journal article" date="2019" name="Nat. Ecol. Evol.">
        <title>Megaphylogeny resolves global patterns of mushroom evolution.</title>
        <authorList>
            <person name="Varga T."/>
            <person name="Krizsan K."/>
            <person name="Foldi C."/>
            <person name="Dima B."/>
            <person name="Sanchez-Garcia M."/>
            <person name="Sanchez-Ramirez S."/>
            <person name="Szollosi G.J."/>
            <person name="Szarkandi J.G."/>
            <person name="Papp V."/>
            <person name="Albert L."/>
            <person name="Andreopoulos W."/>
            <person name="Angelini C."/>
            <person name="Antonin V."/>
            <person name="Barry K.W."/>
            <person name="Bougher N.L."/>
            <person name="Buchanan P."/>
            <person name="Buyck B."/>
            <person name="Bense V."/>
            <person name="Catcheside P."/>
            <person name="Chovatia M."/>
            <person name="Cooper J."/>
            <person name="Damon W."/>
            <person name="Desjardin D."/>
            <person name="Finy P."/>
            <person name="Geml J."/>
            <person name="Haridas S."/>
            <person name="Hughes K."/>
            <person name="Justo A."/>
            <person name="Karasinski D."/>
            <person name="Kautmanova I."/>
            <person name="Kiss B."/>
            <person name="Kocsube S."/>
            <person name="Kotiranta H."/>
            <person name="LaButti K.M."/>
            <person name="Lechner B.E."/>
            <person name="Liimatainen K."/>
            <person name="Lipzen A."/>
            <person name="Lukacs Z."/>
            <person name="Mihaltcheva S."/>
            <person name="Morgado L.N."/>
            <person name="Niskanen T."/>
            <person name="Noordeloos M.E."/>
            <person name="Ohm R.A."/>
            <person name="Ortiz-Santana B."/>
            <person name="Ovrebo C."/>
            <person name="Racz N."/>
            <person name="Riley R."/>
            <person name="Savchenko A."/>
            <person name="Shiryaev A."/>
            <person name="Soop K."/>
            <person name="Spirin V."/>
            <person name="Szebenyi C."/>
            <person name="Tomsovsky M."/>
            <person name="Tulloss R.E."/>
            <person name="Uehling J."/>
            <person name="Grigoriev I.V."/>
            <person name="Vagvolgyi C."/>
            <person name="Papp T."/>
            <person name="Martin F.M."/>
            <person name="Miettinen O."/>
            <person name="Hibbett D.S."/>
            <person name="Nagy L.G."/>
        </authorList>
    </citation>
    <scope>NUCLEOTIDE SEQUENCE [LARGE SCALE GENOMIC DNA]</scope>
    <source>
        <strain evidence="4 5">CBS 962.96</strain>
    </source>
</reference>
<dbReference type="GO" id="GO:0008168">
    <property type="term" value="F:methyltransferase activity"/>
    <property type="evidence" value="ECO:0007669"/>
    <property type="project" value="InterPro"/>
</dbReference>
<protein>
    <submittedName>
        <fullName evidence="4">NAD(P)-binding protein</fullName>
    </submittedName>
</protein>
<evidence type="ECO:0000256" key="2">
    <source>
        <dbReference type="ARBA" id="ARBA00023445"/>
    </source>
</evidence>
<keyword evidence="5" id="KW-1185">Reference proteome</keyword>
<sequence>MPTVPPGSKILVTGANGFVAVWLVRTLLERGYIVRGTVRSEDKVKFLKDLFRDYGAKFDLVIVGDMIADGAFDEAVKGVDAIEHVASPVHFSADDPQEIIEPAVKGTTEILKSVIKYGQDVKRVVITSSVAAIIRPVSSPIVLSERDWNEPAVKEVEEQGCSASAVIKYRASKVLAEKAAWNFYNQHSKSGISWDLVVINPPYVFGPIIHDVPNPSALGVSVGQWYETVVTGSQDPETTLGGSKGGIGWVDVRDLAEAHVRALQREEAAGERMIVSAGSFRYQLEWHDLVNSFDPSPIPSHPNLPKGNPGSSDKNYLYWCDSSKASRILGMLMGERIRYRSMEECARDTLADFEARKW</sequence>
<dbReference type="Pfam" id="PF01370">
    <property type="entry name" value="Epimerase"/>
    <property type="match status" value="1"/>
</dbReference>
<gene>
    <name evidence="4" type="ORF">K435DRAFT_669547</name>
</gene>
<dbReference type="OrthoDB" id="2735536at2759"/>
<dbReference type="PANTHER" id="PTHR10366:SF564">
    <property type="entry name" value="STEROL-4-ALPHA-CARBOXYLATE 3-DEHYDROGENASE, DECARBOXYLATING"/>
    <property type="match status" value="1"/>
</dbReference>
<dbReference type="GO" id="GO:0032259">
    <property type="term" value="P:methylation"/>
    <property type="evidence" value="ECO:0007669"/>
    <property type="project" value="InterPro"/>
</dbReference>
<evidence type="ECO:0000313" key="4">
    <source>
        <dbReference type="EMBL" id="THU93784.1"/>
    </source>
</evidence>
<dbReference type="InterPro" id="IPR001509">
    <property type="entry name" value="Epimerase_deHydtase"/>
</dbReference>
<dbReference type="InterPro" id="IPR050425">
    <property type="entry name" value="NAD(P)_dehydrat-like"/>
</dbReference>
<proteinExistence type="inferred from homology"/>
<accession>A0A4S8LVZ4</accession>
<dbReference type="EMBL" id="ML179239">
    <property type="protein sequence ID" value="THU93784.1"/>
    <property type="molecule type" value="Genomic_DNA"/>
</dbReference>
<dbReference type="InterPro" id="IPR002052">
    <property type="entry name" value="DNA_methylase_N6_adenine_CS"/>
</dbReference>
<comment type="similarity">
    <text evidence="2">Belongs to the NAD(P)-dependent epimerase/dehydratase family. Dihydroflavonol-4-reductase subfamily.</text>
</comment>
<dbReference type="GO" id="GO:0003676">
    <property type="term" value="F:nucleic acid binding"/>
    <property type="evidence" value="ECO:0007669"/>
    <property type="project" value="InterPro"/>
</dbReference>
<dbReference type="SUPFAM" id="SSF51735">
    <property type="entry name" value="NAD(P)-binding Rossmann-fold domains"/>
    <property type="match status" value="1"/>
</dbReference>
<evidence type="ECO:0000313" key="5">
    <source>
        <dbReference type="Proteomes" id="UP000297245"/>
    </source>
</evidence>
<dbReference type="InterPro" id="IPR036291">
    <property type="entry name" value="NAD(P)-bd_dom_sf"/>
</dbReference>
<dbReference type="GO" id="GO:0016616">
    <property type="term" value="F:oxidoreductase activity, acting on the CH-OH group of donors, NAD or NADP as acceptor"/>
    <property type="evidence" value="ECO:0007669"/>
    <property type="project" value="TreeGrafter"/>
</dbReference>
<dbReference type="AlphaFoldDB" id="A0A4S8LVZ4"/>
<dbReference type="PANTHER" id="PTHR10366">
    <property type="entry name" value="NAD DEPENDENT EPIMERASE/DEHYDRATASE"/>
    <property type="match status" value="1"/>
</dbReference>